<evidence type="ECO:0000313" key="1">
    <source>
        <dbReference type="EMBL" id="GGR10441.1"/>
    </source>
</evidence>
<accession>A0A918C799</accession>
<organism evidence="1 2">
    <name type="scientific">Streptomyces aurantiogriseus</name>
    <dbReference type="NCBI Taxonomy" id="66870"/>
    <lineage>
        <taxon>Bacteria</taxon>
        <taxon>Bacillati</taxon>
        <taxon>Actinomycetota</taxon>
        <taxon>Actinomycetes</taxon>
        <taxon>Kitasatosporales</taxon>
        <taxon>Streptomycetaceae</taxon>
        <taxon>Streptomyces</taxon>
    </lineage>
</organism>
<gene>
    <name evidence="1" type="ORF">GCM10010251_27960</name>
</gene>
<keyword evidence="2" id="KW-1185">Reference proteome</keyword>
<comment type="caution">
    <text evidence="1">The sequence shown here is derived from an EMBL/GenBank/DDBJ whole genome shotgun (WGS) entry which is preliminary data.</text>
</comment>
<dbReference type="EMBL" id="BMSX01000005">
    <property type="protein sequence ID" value="GGR10441.1"/>
    <property type="molecule type" value="Genomic_DNA"/>
</dbReference>
<protein>
    <submittedName>
        <fullName evidence="1">Uncharacterized protein</fullName>
    </submittedName>
</protein>
<sequence length="100" mass="11065">MPPDATSATTFPKLDAGRRLSQALVHAEAEGHVAPGIAVDVQPVRIVERSGVTIADVVGDDHPVEMNDRPCRLRPFIAGMLGAGPRRWKRKRRLRVHRWA</sequence>
<evidence type="ECO:0000313" key="2">
    <source>
        <dbReference type="Proteomes" id="UP000658320"/>
    </source>
</evidence>
<reference evidence="1" key="2">
    <citation type="submission" date="2020-09" db="EMBL/GenBank/DDBJ databases">
        <authorList>
            <person name="Sun Q."/>
            <person name="Ohkuma M."/>
        </authorList>
    </citation>
    <scope>NUCLEOTIDE SEQUENCE</scope>
    <source>
        <strain evidence="1">JCM 4346</strain>
    </source>
</reference>
<proteinExistence type="predicted"/>
<reference evidence="1" key="1">
    <citation type="journal article" date="2014" name="Int. J. Syst. Evol. Microbiol.">
        <title>Complete genome sequence of Corynebacterium casei LMG S-19264T (=DSM 44701T), isolated from a smear-ripened cheese.</title>
        <authorList>
            <consortium name="US DOE Joint Genome Institute (JGI-PGF)"/>
            <person name="Walter F."/>
            <person name="Albersmeier A."/>
            <person name="Kalinowski J."/>
            <person name="Ruckert C."/>
        </authorList>
    </citation>
    <scope>NUCLEOTIDE SEQUENCE</scope>
    <source>
        <strain evidence="1">JCM 4346</strain>
    </source>
</reference>
<name>A0A918C799_9ACTN</name>
<dbReference type="AlphaFoldDB" id="A0A918C799"/>
<dbReference type="Proteomes" id="UP000658320">
    <property type="component" value="Unassembled WGS sequence"/>
</dbReference>